<protein>
    <submittedName>
        <fullName evidence="2">Uncharacterized protein</fullName>
    </submittedName>
</protein>
<gene>
    <name evidence="2" type="ORF">BC351_33645</name>
</gene>
<proteinExistence type="predicted"/>
<accession>A0A1V4HEY5</accession>
<comment type="caution">
    <text evidence="2">The sequence shown here is derived from an EMBL/GenBank/DDBJ whole genome shotgun (WGS) entry which is preliminary data.</text>
</comment>
<evidence type="ECO:0000313" key="3">
    <source>
        <dbReference type="Proteomes" id="UP000190626"/>
    </source>
</evidence>
<evidence type="ECO:0000256" key="1">
    <source>
        <dbReference type="SAM" id="MobiDB-lite"/>
    </source>
</evidence>
<sequence>MDKGCLSMKKPAQSQEFMDKAVPASKSLHNNRDLLDKGDSNKKKLHNRTFTFTQKPLSSADVRI</sequence>
<feature type="compositionally biased region" description="Basic and acidic residues" evidence="1">
    <location>
        <begin position="30"/>
        <end position="42"/>
    </location>
</feature>
<organism evidence="2 3">
    <name type="scientific">Paenibacillus ferrarius</name>
    <dbReference type="NCBI Taxonomy" id="1469647"/>
    <lineage>
        <taxon>Bacteria</taxon>
        <taxon>Bacillati</taxon>
        <taxon>Bacillota</taxon>
        <taxon>Bacilli</taxon>
        <taxon>Bacillales</taxon>
        <taxon>Paenibacillaceae</taxon>
        <taxon>Paenibacillus</taxon>
    </lineage>
</organism>
<dbReference type="AlphaFoldDB" id="A0A1V4HEY5"/>
<name>A0A1V4HEY5_9BACL</name>
<dbReference type="EMBL" id="MBTG01000027">
    <property type="protein sequence ID" value="OPH52106.1"/>
    <property type="molecule type" value="Genomic_DNA"/>
</dbReference>
<evidence type="ECO:0000313" key="2">
    <source>
        <dbReference type="EMBL" id="OPH52106.1"/>
    </source>
</evidence>
<dbReference type="Proteomes" id="UP000190626">
    <property type="component" value="Unassembled WGS sequence"/>
</dbReference>
<reference evidence="3" key="1">
    <citation type="submission" date="2016-07" db="EMBL/GenBank/DDBJ databases">
        <authorList>
            <person name="Florea S."/>
            <person name="Webb J.S."/>
            <person name="Jaromczyk J."/>
            <person name="Schardl C.L."/>
        </authorList>
    </citation>
    <scope>NUCLEOTIDE SEQUENCE [LARGE SCALE GENOMIC DNA]</scope>
    <source>
        <strain evidence="3">CY1</strain>
    </source>
</reference>
<keyword evidence="3" id="KW-1185">Reference proteome</keyword>
<feature type="compositionally biased region" description="Polar residues" evidence="1">
    <location>
        <begin position="48"/>
        <end position="57"/>
    </location>
</feature>
<feature type="region of interest" description="Disordered" evidence="1">
    <location>
        <begin position="1"/>
        <end position="64"/>
    </location>
</feature>